<protein>
    <recommendedName>
        <fullName evidence="3">GAF domain-containing protein</fullName>
    </recommendedName>
</protein>
<sequence length="194" mass="22055">MTYDSTPFTPLNQFIQSLPVTLDSNTDSTHLLNQILYKVTTLTKSKYGFIGVVNCQQRIVNYTTLLEYNSIKQATSPFPNRNFKVFPSAANRYLPIAKSLRDIHLLFDEKREKNGLPWFSTLLLPLQITGNTKVIVGLCDRKGGYNLFSKDQMSSLSFKLSEIIRQYPLKNNISVSNQNSPTNILDFCFSTPTL</sequence>
<reference evidence="1 2" key="1">
    <citation type="submission" date="2018-12" db="EMBL/GenBank/DDBJ databases">
        <title>Flammeovirga pectinis sp. nov., isolated from the gut of the Korean scallop, Patinopecten yessoensis.</title>
        <authorList>
            <person name="Bae J.-W."/>
            <person name="Jeong Y.-S."/>
            <person name="Kang W."/>
        </authorList>
    </citation>
    <scope>NUCLEOTIDE SEQUENCE [LARGE SCALE GENOMIC DNA]</scope>
    <source>
        <strain evidence="1 2">L12M1</strain>
    </source>
</reference>
<evidence type="ECO:0000313" key="2">
    <source>
        <dbReference type="Proteomes" id="UP000267268"/>
    </source>
</evidence>
<gene>
    <name evidence="1" type="ORF">EI427_10630</name>
</gene>
<dbReference type="EMBL" id="CP034562">
    <property type="protein sequence ID" value="AZQ62674.1"/>
    <property type="molecule type" value="Genomic_DNA"/>
</dbReference>
<proteinExistence type="predicted"/>
<dbReference type="Proteomes" id="UP000267268">
    <property type="component" value="Chromosome 1"/>
</dbReference>
<dbReference type="RefSeq" id="WP_126614405.1">
    <property type="nucleotide sequence ID" value="NZ_CP034562.1"/>
</dbReference>
<evidence type="ECO:0000313" key="1">
    <source>
        <dbReference type="EMBL" id="AZQ62674.1"/>
    </source>
</evidence>
<keyword evidence="2" id="KW-1185">Reference proteome</keyword>
<accession>A0A3S9P3C3</accession>
<organism evidence="1 2">
    <name type="scientific">Flammeovirga pectinis</name>
    <dbReference type="NCBI Taxonomy" id="2494373"/>
    <lineage>
        <taxon>Bacteria</taxon>
        <taxon>Pseudomonadati</taxon>
        <taxon>Bacteroidota</taxon>
        <taxon>Cytophagia</taxon>
        <taxon>Cytophagales</taxon>
        <taxon>Flammeovirgaceae</taxon>
        <taxon>Flammeovirga</taxon>
    </lineage>
</organism>
<dbReference type="KEGG" id="fll:EI427_10630"/>
<dbReference type="OrthoDB" id="977797at2"/>
<name>A0A3S9P3C3_9BACT</name>
<evidence type="ECO:0008006" key="3">
    <source>
        <dbReference type="Google" id="ProtNLM"/>
    </source>
</evidence>
<dbReference type="AlphaFoldDB" id="A0A3S9P3C3"/>